<reference evidence="2 3" key="1">
    <citation type="journal article" date="2014" name="PLoS ONE">
        <title>Genome Information of Methylobacterium oryzae, a Plant-Probiotic Methylotroph in the Phyllosphere.</title>
        <authorList>
            <person name="Kwak M.J."/>
            <person name="Jeong H."/>
            <person name="Madhaiyan M."/>
            <person name="Lee Y."/>
            <person name="Sa T.M."/>
            <person name="Oh T.K."/>
            <person name="Kim J.F."/>
        </authorList>
    </citation>
    <scope>NUCLEOTIDE SEQUENCE [LARGE SCALE GENOMIC DNA]</scope>
    <source>
        <strain evidence="2 3">CBMB20</strain>
    </source>
</reference>
<dbReference type="STRING" id="693986.MOC_6068"/>
<name>A0A089P729_9HYPH</name>
<dbReference type="RefSeq" id="WP_043760403.1">
    <property type="nucleotide sequence ID" value="NZ_CP003811.1"/>
</dbReference>
<dbReference type="eggNOG" id="COG1680">
    <property type="taxonomic scope" value="Bacteria"/>
</dbReference>
<dbReference type="HOGENOM" id="CLU_020027_11_2_5"/>
<evidence type="ECO:0000313" key="2">
    <source>
        <dbReference type="EMBL" id="AIQ93823.1"/>
    </source>
</evidence>
<feature type="domain" description="Beta-lactamase-related" evidence="1">
    <location>
        <begin position="25"/>
        <end position="396"/>
    </location>
</feature>
<organism evidence="2 3">
    <name type="scientific">Methylobacterium oryzae CBMB20</name>
    <dbReference type="NCBI Taxonomy" id="693986"/>
    <lineage>
        <taxon>Bacteria</taxon>
        <taxon>Pseudomonadati</taxon>
        <taxon>Pseudomonadota</taxon>
        <taxon>Alphaproteobacteria</taxon>
        <taxon>Hyphomicrobiales</taxon>
        <taxon>Methylobacteriaceae</taxon>
        <taxon>Methylobacterium</taxon>
    </lineage>
</organism>
<sequence length="407" mass="44099">MSALTETDPTGAGFSPEGLARIAPWMDRLVDEGRLAGLSVTVARRGRVAFARACGQADLARATPFTLDTVTRIYSMTKPLTSVAVMQLYEQGLFQLDDPISRVLPEFAEMRVAVGGNRAKLETEPARRAITVRDLLTHTAGLTYGFMEATLVDAQYREHGVDYLAREGTLAEMTARVAKLPLLAQPGSAWNYSVATDVLGQFVAALSGRPFADYLREAVIEPLGMIDTDFFVRPELMPRFCATYAYDRARQLRLFDDSVETAFAKPPAIASGGGGLVSTAADYQRFCRMILNRGTLDGTRLLGRKTVELMLSNHLPGDLAAMGTPRFAETSYSGIGFGLGFSVMLDPARAQILGTPGEVAWGGLASTAFWIDPAEDLSVVLMTQLVPSSALPIRRELRVLTYAALAD</sequence>
<keyword evidence="3" id="KW-1185">Reference proteome</keyword>
<evidence type="ECO:0000313" key="3">
    <source>
        <dbReference type="Proteomes" id="UP000029492"/>
    </source>
</evidence>
<accession>A0A089P729</accession>
<dbReference type="PANTHER" id="PTHR43283:SF3">
    <property type="entry name" value="BETA-LACTAMASE FAMILY PROTEIN (AFU_ORTHOLOGUE AFUA_5G07500)"/>
    <property type="match status" value="1"/>
</dbReference>
<dbReference type="PANTHER" id="PTHR43283">
    <property type="entry name" value="BETA-LACTAMASE-RELATED"/>
    <property type="match status" value="1"/>
</dbReference>
<evidence type="ECO:0000259" key="1">
    <source>
        <dbReference type="Pfam" id="PF00144"/>
    </source>
</evidence>
<dbReference type="KEGG" id="mor:MOC_6068"/>
<dbReference type="InterPro" id="IPR050789">
    <property type="entry name" value="Diverse_Enzym_Activities"/>
</dbReference>
<proteinExistence type="predicted"/>
<dbReference type="EMBL" id="CP003811">
    <property type="protein sequence ID" value="AIQ93823.1"/>
    <property type="molecule type" value="Genomic_DNA"/>
</dbReference>
<dbReference type="AlphaFoldDB" id="A0A089P729"/>
<dbReference type="SUPFAM" id="SSF56601">
    <property type="entry name" value="beta-lactamase/transpeptidase-like"/>
    <property type="match status" value="1"/>
</dbReference>
<dbReference type="Pfam" id="PF00144">
    <property type="entry name" value="Beta-lactamase"/>
    <property type="match status" value="1"/>
</dbReference>
<dbReference type="InterPro" id="IPR012338">
    <property type="entry name" value="Beta-lactam/transpept-like"/>
</dbReference>
<dbReference type="Proteomes" id="UP000029492">
    <property type="component" value="Chromosome"/>
</dbReference>
<dbReference type="Gene3D" id="3.40.710.10">
    <property type="entry name" value="DD-peptidase/beta-lactamase superfamily"/>
    <property type="match status" value="1"/>
</dbReference>
<dbReference type="InterPro" id="IPR001466">
    <property type="entry name" value="Beta-lactam-related"/>
</dbReference>
<protein>
    <submittedName>
        <fullName evidence="2">Beta-lactamase</fullName>
    </submittedName>
</protein>
<gene>
    <name evidence="2" type="ORF">MOC_6068</name>
</gene>